<protein>
    <recommendedName>
        <fullName evidence="1">pyridoxal kinase</fullName>
        <ecNumber evidence="1">2.7.1.35</ecNumber>
    </recommendedName>
</protein>
<dbReference type="HOGENOM" id="CLU_046496_2_0_9"/>
<comment type="caution">
    <text evidence="7">The sequence shown here is derived from an EMBL/GenBank/DDBJ whole genome shotgun (WGS) entry which is preliminary data.</text>
</comment>
<dbReference type="GO" id="GO:0008478">
    <property type="term" value="F:pyridoxal kinase activity"/>
    <property type="evidence" value="ECO:0007669"/>
    <property type="project" value="UniProtKB-EC"/>
</dbReference>
<keyword evidence="2" id="KW-0808">Transferase</keyword>
<proteinExistence type="predicted"/>
<gene>
    <name evidence="7" type="ORF">JG30_14320</name>
</gene>
<dbReference type="AlphaFoldDB" id="A0A0F4LQZ0"/>
<sequence>MSNESINNSRFLVAQDWSAWGNISLKLATIVFTVWDVPAAMLPVRVLATHPGWQANPPSQSLTTLVQQTLTDWTPQQISGLYLGFLGSCEQVQLWSHFAQSVTGLVLVDPAMADHGHLYAGLNQDYVQAQKSLLKTADVLTPNVTEAQLLTGIQITNEQNLRAAMMALQAQMRGQLVVVTSIQHGQQIGCAYLTQQQLHYVLYPRQTKGRFGSGDLFSSLLACFLFSRAAHNWAIDQATRLTNQAVRQTPTEAPDVCISAILPELWQLKRRFYHE</sequence>
<dbReference type="SUPFAM" id="SSF53613">
    <property type="entry name" value="Ribokinase-like"/>
    <property type="match status" value="1"/>
</dbReference>
<dbReference type="InterPro" id="IPR029056">
    <property type="entry name" value="Ribokinase-like"/>
</dbReference>
<keyword evidence="8" id="KW-1185">Reference proteome</keyword>
<evidence type="ECO:0000256" key="1">
    <source>
        <dbReference type="ARBA" id="ARBA00012104"/>
    </source>
</evidence>
<dbReference type="InterPro" id="IPR004625">
    <property type="entry name" value="PyrdxlKinase"/>
</dbReference>
<dbReference type="EC" id="2.7.1.35" evidence="1"/>
<accession>A0A0F4LQZ0</accession>
<evidence type="ECO:0000256" key="4">
    <source>
        <dbReference type="ARBA" id="ARBA00022777"/>
    </source>
</evidence>
<evidence type="ECO:0000259" key="6">
    <source>
        <dbReference type="Pfam" id="PF08543"/>
    </source>
</evidence>
<dbReference type="PANTHER" id="PTHR10534">
    <property type="entry name" value="PYRIDOXAL KINASE"/>
    <property type="match status" value="1"/>
</dbReference>
<dbReference type="PATRIC" id="fig|1218492.5.peg.1484"/>
<dbReference type="Proteomes" id="UP000033558">
    <property type="component" value="Unassembled WGS sequence"/>
</dbReference>
<dbReference type="Gene3D" id="3.40.1190.20">
    <property type="match status" value="1"/>
</dbReference>
<keyword evidence="3" id="KW-0547">Nucleotide-binding</keyword>
<dbReference type="EMBL" id="JXJQ01000010">
    <property type="protein sequence ID" value="KJY60743.1"/>
    <property type="molecule type" value="Genomic_DNA"/>
</dbReference>
<dbReference type="Pfam" id="PF08543">
    <property type="entry name" value="Phos_pyr_kin"/>
    <property type="match status" value="1"/>
</dbReference>
<keyword evidence="5" id="KW-0067">ATP-binding</keyword>
<dbReference type="RefSeq" id="WP_046317544.1">
    <property type="nucleotide sequence ID" value="NZ_JAMBJK010000002.1"/>
</dbReference>
<evidence type="ECO:0000256" key="3">
    <source>
        <dbReference type="ARBA" id="ARBA00022741"/>
    </source>
</evidence>
<dbReference type="GO" id="GO:0009443">
    <property type="term" value="P:pyridoxal 5'-phosphate salvage"/>
    <property type="evidence" value="ECO:0007669"/>
    <property type="project" value="InterPro"/>
</dbReference>
<feature type="domain" description="Pyridoxamine kinase/Phosphomethylpyrimidine kinase" evidence="6">
    <location>
        <begin position="77"/>
        <end position="249"/>
    </location>
</feature>
<organism evidence="7 8">
    <name type="scientific">Bombilactobacillus mellifer</name>
    <dbReference type="NCBI Taxonomy" id="1218492"/>
    <lineage>
        <taxon>Bacteria</taxon>
        <taxon>Bacillati</taxon>
        <taxon>Bacillota</taxon>
        <taxon>Bacilli</taxon>
        <taxon>Lactobacillales</taxon>
        <taxon>Lactobacillaceae</taxon>
        <taxon>Bombilactobacillus</taxon>
    </lineage>
</organism>
<evidence type="ECO:0000256" key="5">
    <source>
        <dbReference type="ARBA" id="ARBA00022840"/>
    </source>
</evidence>
<reference evidence="7 8" key="1">
    <citation type="submission" date="2015-01" db="EMBL/GenBank/DDBJ databases">
        <title>Comparative genomics of the lactic acid bacteria isolated from the honey bee gut.</title>
        <authorList>
            <person name="Ellegaard K.M."/>
            <person name="Tamarit D."/>
            <person name="Javelind E."/>
            <person name="Olofsson T."/>
            <person name="Andersson S.G."/>
            <person name="Vasquez A."/>
        </authorList>
    </citation>
    <scope>NUCLEOTIDE SEQUENCE [LARGE SCALE GENOMIC DNA]</scope>
    <source>
        <strain evidence="7 8">Bin4</strain>
    </source>
</reference>
<evidence type="ECO:0000313" key="8">
    <source>
        <dbReference type="Proteomes" id="UP000033558"/>
    </source>
</evidence>
<evidence type="ECO:0000313" key="7">
    <source>
        <dbReference type="EMBL" id="KJY60743.1"/>
    </source>
</evidence>
<keyword evidence="4" id="KW-0418">Kinase</keyword>
<evidence type="ECO:0000256" key="2">
    <source>
        <dbReference type="ARBA" id="ARBA00022679"/>
    </source>
</evidence>
<name>A0A0F4LQZ0_9LACO</name>
<dbReference type="GO" id="GO:0005829">
    <property type="term" value="C:cytosol"/>
    <property type="evidence" value="ECO:0007669"/>
    <property type="project" value="TreeGrafter"/>
</dbReference>
<dbReference type="InterPro" id="IPR013749">
    <property type="entry name" value="PM/HMP-P_kinase-1"/>
</dbReference>
<dbReference type="GO" id="GO:0005524">
    <property type="term" value="F:ATP binding"/>
    <property type="evidence" value="ECO:0007669"/>
    <property type="project" value="UniProtKB-KW"/>
</dbReference>
<dbReference type="STRING" id="1218492.JG30_14320"/>
<dbReference type="PANTHER" id="PTHR10534:SF2">
    <property type="entry name" value="PYRIDOXAL KINASE"/>
    <property type="match status" value="1"/>
</dbReference>